<sequence>MSPNTFRIRFGLVLKIWVIFSPWLWKIFLLIIRNANREKTSNGILDNVQVNWCVDLTLHENVDDVGAGHLKNEILNSSDVGYLAEPETLIFDVPLVLHVAIVFVSKNIGPMINMVGIHSLAPVVDNVSAHCASPLVELACSVQEAYDGINKKVAINLALMPGGDLKLITSPTVVEKDPTSGSCHDNLDVMNMGLCDVNTMVMNDSSRGLFIASGVAWLVGCPHLLSWDL</sequence>
<feature type="transmembrane region" description="Helical" evidence="1">
    <location>
        <begin position="12"/>
        <end position="32"/>
    </location>
</feature>
<reference evidence="2 3" key="1">
    <citation type="journal article" date="2021" name="Hortic Res">
        <title>Chromosome-scale assembly of the Dendrobium chrysotoxum genome enhances the understanding of orchid evolution.</title>
        <authorList>
            <person name="Zhang Y."/>
            <person name="Zhang G.Q."/>
            <person name="Zhang D."/>
            <person name="Liu X.D."/>
            <person name="Xu X.Y."/>
            <person name="Sun W.H."/>
            <person name="Yu X."/>
            <person name="Zhu X."/>
            <person name="Wang Z.W."/>
            <person name="Zhao X."/>
            <person name="Zhong W.Y."/>
            <person name="Chen H."/>
            <person name="Yin W.L."/>
            <person name="Huang T."/>
            <person name="Niu S.C."/>
            <person name="Liu Z.J."/>
        </authorList>
    </citation>
    <scope>NUCLEOTIDE SEQUENCE [LARGE SCALE GENOMIC DNA]</scope>
    <source>
        <strain evidence="2">Lindl</strain>
    </source>
</reference>
<proteinExistence type="predicted"/>
<keyword evidence="1" id="KW-0472">Membrane</keyword>
<protein>
    <submittedName>
        <fullName evidence="2">Uncharacterized protein</fullName>
    </submittedName>
</protein>
<dbReference type="Proteomes" id="UP000775213">
    <property type="component" value="Unassembled WGS sequence"/>
</dbReference>
<evidence type="ECO:0000313" key="2">
    <source>
        <dbReference type="EMBL" id="KAH0470038.1"/>
    </source>
</evidence>
<organism evidence="2 3">
    <name type="scientific">Dendrobium chrysotoxum</name>
    <name type="common">Orchid</name>
    <dbReference type="NCBI Taxonomy" id="161865"/>
    <lineage>
        <taxon>Eukaryota</taxon>
        <taxon>Viridiplantae</taxon>
        <taxon>Streptophyta</taxon>
        <taxon>Embryophyta</taxon>
        <taxon>Tracheophyta</taxon>
        <taxon>Spermatophyta</taxon>
        <taxon>Magnoliopsida</taxon>
        <taxon>Liliopsida</taxon>
        <taxon>Asparagales</taxon>
        <taxon>Orchidaceae</taxon>
        <taxon>Epidendroideae</taxon>
        <taxon>Malaxideae</taxon>
        <taxon>Dendrobiinae</taxon>
        <taxon>Dendrobium</taxon>
    </lineage>
</organism>
<keyword evidence="3" id="KW-1185">Reference proteome</keyword>
<keyword evidence="1" id="KW-0812">Transmembrane</keyword>
<comment type="caution">
    <text evidence="2">The sequence shown here is derived from an EMBL/GenBank/DDBJ whole genome shotgun (WGS) entry which is preliminary data.</text>
</comment>
<evidence type="ECO:0000313" key="3">
    <source>
        <dbReference type="Proteomes" id="UP000775213"/>
    </source>
</evidence>
<gene>
    <name evidence="2" type="ORF">IEQ34_001596</name>
</gene>
<dbReference type="AlphaFoldDB" id="A0AAV7HPP0"/>
<dbReference type="EMBL" id="JAGFBR010000002">
    <property type="protein sequence ID" value="KAH0470038.1"/>
    <property type="molecule type" value="Genomic_DNA"/>
</dbReference>
<keyword evidence="1" id="KW-1133">Transmembrane helix</keyword>
<name>A0AAV7HPP0_DENCH</name>
<accession>A0AAV7HPP0</accession>
<evidence type="ECO:0000256" key="1">
    <source>
        <dbReference type="SAM" id="Phobius"/>
    </source>
</evidence>
<feature type="transmembrane region" description="Helical" evidence="1">
    <location>
        <begin position="208"/>
        <end position="225"/>
    </location>
</feature>